<name>A0A6A5YHK5_9PLEO</name>
<dbReference type="PROSITE" id="PS51767">
    <property type="entry name" value="PEPTIDASE_A1"/>
    <property type="match status" value="1"/>
</dbReference>
<evidence type="ECO:0000256" key="2">
    <source>
        <dbReference type="PIRSR" id="PIRSR601461-2"/>
    </source>
</evidence>
<dbReference type="PANTHER" id="PTHR47966:SF51">
    <property type="entry name" value="BETA-SITE APP-CLEAVING ENZYME, ISOFORM A-RELATED"/>
    <property type="match status" value="1"/>
</dbReference>
<feature type="domain" description="Peptidase A1" evidence="3">
    <location>
        <begin position="86"/>
        <end position="418"/>
    </location>
</feature>
<dbReference type="InterPro" id="IPR033121">
    <property type="entry name" value="PEPTIDASE_A1"/>
</dbReference>
<dbReference type="InterPro" id="IPR021109">
    <property type="entry name" value="Peptidase_aspartic_dom_sf"/>
</dbReference>
<comment type="similarity">
    <text evidence="1">Belongs to the peptidase A1 family.</text>
</comment>
<dbReference type="CDD" id="cd05471">
    <property type="entry name" value="pepsin_like"/>
    <property type="match status" value="1"/>
</dbReference>
<evidence type="ECO:0000259" key="3">
    <source>
        <dbReference type="PROSITE" id="PS51767"/>
    </source>
</evidence>
<dbReference type="EMBL" id="ML977362">
    <property type="protein sequence ID" value="KAF2106430.1"/>
    <property type="molecule type" value="Genomic_DNA"/>
</dbReference>
<keyword evidence="2" id="KW-1015">Disulfide bond</keyword>
<dbReference type="GO" id="GO:0006508">
    <property type="term" value="P:proteolysis"/>
    <property type="evidence" value="ECO:0007669"/>
    <property type="project" value="InterPro"/>
</dbReference>
<dbReference type="OrthoDB" id="771136at2759"/>
<evidence type="ECO:0000313" key="4">
    <source>
        <dbReference type="EMBL" id="KAF2106430.1"/>
    </source>
</evidence>
<dbReference type="SUPFAM" id="SSF50630">
    <property type="entry name" value="Acid proteases"/>
    <property type="match status" value="1"/>
</dbReference>
<dbReference type="Gene3D" id="2.40.70.10">
    <property type="entry name" value="Acid Proteases"/>
    <property type="match status" value="2"/>
</dbReference>
<dbReference type="InterPro" id="IPR034164">
    <property type="entry name" value="Pepsin-like_dom"/>
</dbReference>
<proteinExistence type="inferred from homology"/>
<evidence type="ECO:0000313" key="5">
    <source>
        <dbReference type="Proteomes" id="UP000799770"/>
    </source>
</evidence>
<reference evidence="4" key="1">
    <citation type="journal article" date="2020" name="Stud. Mycol.">
        <title>101 Dothideomycetes genomes: a test case for predicting lifestyles and emergence of pathogens.</title>
        <authorList>
            <person name="Haridas S."/>
            <person name="Albert R."/>
            <person name="Binder M."/>
            <person name="Bloem J."/>
            <person name="Labutti K."/>
            <person name="Salamov A."/>
            <person name="Andreopoulos B."/>
            <person name="Baker S."/>
            <person name="Barry K."/>
            <person name="Bills G."/>
            <person name="Bluhm B."/>
            <person name="Cannon C."/>
            <person name="Castanera R."/>
            <person name="Culley D."/>
            <person name="Daum C."/>
            <person name="Ezra D."/>
            <person name="Gonzalez J."/>
            <person name="Henrissat B."/>
            <person name="Kuo A."/>
            <person name="Liang C."/>
            <person name="Lipzen A."/>
            <person name="Lutzoni F."/>
            <person name="Magnuson J."/>
            <person name="Mondo S."/>
            <person name="Nolan M."/>
            <person name="Ohm R."/>
            <person name="Pangilinan J."/>
            <person name="Park H.-J."/>
            <person name="Ramirez L."/>
            <person name="Alfaro M."/>
            <person name="Sun H."/>
            <person name="Tritt A."/>
            <person name="Yoshinaga Y."/>
            <person name="Zwiers L.-H."/>
            <person name="Turgeon B."/>
            <person name="Goodwin S."/>
            <person name="Spatafora J."/>
            <person name="Crous P."/>
            <person name="Grigoriev I."/>
        </authorList>
    </citation>
    <scope>NUCLEOTIDE SEQUENCE</scope>
    <source>
        <strain evidence="4">CBS 627.86</strain>
    </source>
</reference>
<dbReference type="AlphaFoldDB" id="A0A6A5YHK5"/>
<accession>A0A6A5YHK5</accession>
<keyword evidence="5" id="KW-1185">Reference proteome</keyword>
<evidence type="ECO:0000256" key="1">
    <source>
        <dbReference type="ARBA" id="ARBA00007447"/>
    </source>
</evidence>
<dbReference type="GO" id="GO:0004190">
    <property type="term" value="F:aspartic-type endopeptidase activity"/>
    <property type="evidence" value="ECO:0007669"/>
    <property type="project" value="InterPro"/>
</dbReference>
<dbReference type="PRINTS" id="PR00792">
    <property type="entry name" value="PEPSIN"/>
</dbReference>
<dbReference type="InterPro" id="IPR001461">
    <property type="entry name" value="Aspartic_peptidase_A1"/>
</dbReference>
<dbReference type="PANTHER" id="PTHR47966">
    <property type="entry name" value="BETA-SITE APP-CLEAVING ENZYME, ISOFORM A-RELATED"/>
    <property type="match status" value="1"/>
</dbReference>
<organism evidence="4 5">
    <name type="scientific">Lophiotrema nucula</name>
    <dbReference type="NCBI Taxonomy" id="690887"/>
    <lineage>
        <taxon>Eukaryota</taxon>
        <taxon>Fungi</taxon>
        <taxon>Dikarya</taxon>
        <taxon>Ascomycota</taxon>
        <taxon>Pezizomycotina</taxon>
        <taxon>Dothideomycetes</taxon>
        <taxon>Pleosporomycetidae</taxon>
        <taxon>Pleosporales</taxon>
        <taxon>Lophiotremataceae</taxon>
        <taxon>Lophiotrema</taxon>
    </lineage>
</organism>
<dbReference type="Pfam" id="PF00026">
    <property type="entry name" value="Asp"/>
    <property type="match status" value="1"/>
</dbReference>
<dbReference type="GO" id="GO:0000324">
    <property type="term" value="C:fungal-type vacuole"/>
    <property type="evidence" value="ECO:0007669"/>
    <property type="project" value="TreeGrafter"/>
</dbReference>
<gene>
    <name evidence="4" type="ORF">BDV96DRAFT_590921</name>
</gene>
<protein>
    <submittedName>
        <fullName evidence="4">Aspartic peptidase domain-containing protein</fullName>
    </submittedName>
</protein>
<dbReference type="Proteomes" id="UP000799770">
    <property type="component" value="Unassembled WGS sequence"/>
</dbReference>
<sequence>MIVVFIGRREAAVVPRLPGDVPSSTSTSATMHLRAAMILGAIGVAVATPVSRHGDSNALQKALQAGAATTERGTWAAPIATNGLVHTINITIGTPPQPFNVSLDLTSNALVVPAVYCEKYWCDYLPKQKYNASASSSYQPNGEKNTVRNNEQEYSGHLSYDTVRVNDLEIEHETFMEYESTRAVFPLGISWGFDGILGVAPPWNNGSTDFPDEQTYPNYLSLLQQKGVLKENVMSINFPHALKDYGEIMFGGTNASLYSGDFKTVKLLPDEDLTWPLQYQYTVPVTSVTFNASVPYRYETPNFKAILASEPVIYLPEKIARIIHAGIGAQELNWLWSYIPCDRRPYLPELTFEIGGHDLTITAFDYTFEYDLGEPWGKACLVWIDYNEDRNDTIVLGSTFLKGFYTKFDLENREVGCKY</sequence>
<feature type="disulfide bond" evidence="2">
    <location>
        <begin position="341"/>
        <end position="380"/>
    </location>
</feature>